<feature type="region of interest" description="Disordered" evidence="1">
    <location>
        <begin position="139"/>
        <end position="161"/>
    </location>
</feature>
<feature type="transmembrane region" description="Helical" evidence="2">
    <location>
        <begin position="7"/>
        <end position="29"/>
    </location>
</feature>
<feature type="compositionally biased region" description="Low complexity" evidence="1">
    <location>
        <begin position="459"/>
        <end position="476"/>
    </location>
</feature>
<feature type="compositionally biased region" description="Polar residues" evidence="1">
    <location>
        <begin position="538"/>
        <end position="549"/>
    </location>
</feature>
<dbReference type="GO" id="GO:0008139">
    <property type="term" value="F:nuclear localization sequence binding"/>
    <property type="evidence" value="ECO:0007669"/>
    <property type="project" value="TreeGrafter"/>
</dbReference>
<keyword evidence="2" id="KW-0472">Membrane</keyword>
<feature type="compositionally biased region" description="Low complexity" evidence="1">
    <location>
        <begin position="380"/>
        <end position="397"/>
    </location>
</feature>
<feature type="compositionally biased region" description="Low complexity" evidence="1">
    <location>
        <begin position="1080"/>
        <end position="1092"/>
    </location>
</feature>
<feature type="region of interest" description="Disordered" evidence="1">
    <location>
        <begin position="529"/>
        <end position="549"/>
    </location>
</feature>
<keyword evidence="2" id="KW-0812">Transmembrane</keyword>
<proteinExistence type="predicted"/>
<feature type="region of interest" description="Disordered" evidence="1">
    <location>
        <begin position="356"/>
        <end position="503"/>
    </location>
</feature>
<feature type="region of interest" description="Disordered" evidence="1">
    <location>
        <begin position="741"/>
        <end position="764"/>
    </location>
</feature>
<feature type="compositionally biased region" description="Basic residues" evidence="1">
    <location>
        <begin position="1179"/>
        <end position="1189"/>
    </location>
</feature>
<feature type="compositionally biased region" description="Basic and acidic residues" evidence="1">
    <location>
        <begin position="423"/>
        <end position="434"/>
    </location>
</feature>
<evidence type="ECO:0000313" key="4">
    <source>
        <dbReference type="RefSeq" id="XP_038832489.1"/>
    </source>
</evidence>
<evidence type="ECO:0000256" key="2">
    <source>
        <dbReference type="SAM" id="Phobius"/>
    </source>
</evidence>
<feature type="region of interest" description="Disordered" evidence="1">
    <location>
        <begin position="630"/>
        <end position="705"/>
    </location>
</feature>
<name>A0A8U0PZ89_SALNM</name>
<dbReference type="RefSeq" id="XP_038832489.1">
    <property type="nucleotide sequence ID" value="XM_038976561.1"/>
</dbReference>
<dbReference type="GO" id="GO:0006405">
    <property type="term" value="P:RNA export from nucleus"/>
    <property type="evidence" value="ECO:0007669"/>
    <property type="project" value="TreeGrafter"/>
</dbReference>
<dbReference type="AlphaFoldDB" id="A0A8U0PZ89"/>
<dbReference type="Proteomes" id="UP000808372">
    <property type="component" value="Chromosome 3"/>
</dbReference>
<dbReference type="KEGG" id="snh:120031031"/>
<reference evidence="4" key="1">
    <citation type="submission" date="2025-08" db="UniProtKB">
        <authorList>
            <consortium name="RefSeq"/>
        </authorList>
    </citation>
    <scope>IDENTIFICATION</scope>
    <source>
        <tissue evidence="4">White muscle</tissue>
    </source>
</reference>
<feature type="region of interest" description="Disordered" evidence="1">
    <location>
        <begin position="1078"/>
        <end position="1189"/>
    </location>
</feature>
<dbReference type="InterPro" id="IPR026054">
    <property type="entry name" value="Nucleoporin"/>
</dbReference>
<feature type="compositionally biased region" description="Low complexity" evidence="1">
    <location>
        <begin position="404"/>
        <end position="418"/>
    </location>
</feature>
<gene>
    <name evidence="4" type="primary">LOC120031031</name>
</gene>
<dbReference type="GO" id="GO:0005643">
    <property type="term" value="C:nuclear pore"/>
    <property type="evidence" value="ECO:0007669"/>
    <property type="project" value="TreeGrafter"/>
</dbReference>
<keyword evidence="2" id="KW-1133">Transmembrane helix</keyword>
<feature type="compositionally biased region" description="Polar residues" evidence="1">
    <location>
        <begin position="1102"/>
        <end position="1132"/>
    </location>
</feature>
<dbReference type="Pfam" id="PF15229">
    <property type="entry name" value="POM121"/>
    <property type="match status" value="1"/>
</dbReference>
<evidence type="ECO:0000256" key="1">
    <source>
        <dbReference type="SAM" id="MobiDB-lite"/>
    </source>
</evidence>
<evidence type="ECO:0000313" key="3">
    <source>
        <dbReference type="Proteomes" id="UP000808372"/>
    </source>
</evidence>
<dbReference type="PANTHER" id="PTHR23193">
    <property type="entry name" value="NUCLEAR PORE COMPLEX PROTEIN NUP"/>
    <property type="match status" value="1"/>
</dbReference>
<feature type="compositionally biased region" description="Low complexity" evidence="1">
    <location>
        <begin position="741"/>
        <end position="759"/>
    </location>
</feature>
<feature type="compositionally biased region" description="Low complexity" evidence="1">
    <location>
        <begin position="643"/>
        <end position="702"/>
    </location>
</feature>
<protein>
    <submittedName>
        <fullName evidence="4">Nuclear envelope pore membrane protein POM 121-like isoform X1</fullName>
    </submittedName>
</protein>
<dbReference type="PANTHER" id="PTHR23193:SF5">
    <property type="entry name" value="NUCLEAR ENVELOPE PORE MEMBRANE PROTEIN POM 121C-RELATED"/>
    <property type="match status" value="1"/>
</dbReference>
<organism evidence="3 4">
    <name type="scientific">Salvelinus namaycush</name>
    <name type="common">Lake trout</name>
    <name type="synonym">Salmo namaycush</name>
    <dbReference type="NCBI Taxonomy" id="8040"/>
    <lineage>
        <taxon>Eukaryota</taxon>
        <taxon>Metazoa</taxon>
        <taxon>Chordata</taxon>
        <taxon>Craniata</taxon>
        <taxon>Vertebrata</taxon>
        <taxon>Euteleostomi</taxon>
        <taxon>Actinopterygii</taxon>
        <taxon>Neopterygii</taxon>
        <taxon>Teleostei</taxon>
        <taxon>Protacanthopterygii</taxon>
        <taxon>Salmoniformes</taxon>
        <taxon>Salmonidae</taxon>
        <taxon>Salmoninae</taxon>
        <taxon>Salvelinus</taxon>
    </lineage>
</organism>
<feature type="compositionally biased region" description="Low complexity" evidence="1">
    <location>
        <begin position="1147"/>
        <end position="1170"/>
    </location>
</feature>
<dbReference type="GeneID" id="120031031"/>
<keyword evidence="3" id="KW-1185">Reference proteome</keyword>
<dbReference type="GO" id="GO:0006606">
    <property type="term" value="P:protein import into nucleus"/>
    <property type="evidence" value="ECO:0007669"/>
    <property type="project" value="TreeGrafter"/>
</dbReference>
<accession>A0A8U0PZ89</accession>
<sequence>MSSREKRLIALISIVFCATAIFCLVLYYIPTLLYIAFILGVCCVACYYHSGESLYVSLGPHPRRGLRIPPVLRRWLPGIANGVPTAGRVRSRTVKDDVRESVVFTGQRRFESAICRKDAGHSDSFLLSPRDILMGSYIGKAESPPSVGRPRAGASSGANPNAREQLTLRERLARPNQAVSTPNRRLSFGGEPLGTMGRFTITPQRHYPLQQTGTSSVGILPPNQWDGFRKKNILTPRNSPAVHSPVTVKIARPDHNTTRSQLFDHLNSPGVLGSPGLGAPVDPCSRETVLSVLKESRKRVVEDDRSFTAWQKSKRRRHDSSGSAHLAFEPLLPNGAPSQLVLNSLKRGLNAMVEESTMKRSRTSSISSMSCGLTPSGTLGSVRNSIRSSLSSSQGVSPWKKASTRSLSPLSSPGSSRSQTPERASKKPREEDARSPSSVSLARSDKTLTDPAPTTGKLSPAPEVPVASASSDSAGSGKRKRKIPLVSSRRGDQISLPPPPELGYTITVKDLDQEKKAALSQINTVLKEPEPEKPAPVVTTSSKPPVSDNPTPTLLASHLTVSMPASVAAPIPVINLDPVPSSTVNTAPAYPVTNTPAANPLLESLKMMRNNPLTSAAADNTTAVTTHVPLVPAEQKSKTSLTAPQLTLPSQPALPSLSQPALPSLSQPALPSLSQPALPSLSQPALPSLSQPALPSLSQPASTMPSAFTQALSQVTKAPSSVPILGGASLFGMVNPLTALSSSPAPTTTTTATTETTSSNNPLLSSGFKPIFGATASAPEGTPALPTFKPIFGSATATSAFGQPASTSAPSNASASATVFSRLTNSSTVAPAASLFTGLSNSTAPSTNPATPPSVKCLFGNWSALPATTAATTTATGSTFQFGTASTTAPGPTLSSTAAATTSNSGFSFGAMTTTSADTQLAPSATAQGGFTFGQPVATQNSTTASFCGFGMPTAATATASAPANQSTFTFGKSSFEAPAASAFPSAIQAPAATAAANPFTFGSSATGATPAPFAFGAAATTAASTFGTTTKLAFGANSTGFAFGNTTGTTAAPAFGSATQTVGILPASAPTFSFGGVSTQQAPATPAQPATGGFNFGAAISGTQFGTSNPTTQTPGFNFGTSTPAFGQSTAAGPVPFGSPGTPVQGFSAMGSSSFGSPSAPSFSIGAGSKTSGARQRLQARRQHPRKK</sequence>
<dbReference type="GO" id="GO:0017056">
    <property type="term" value="F:structural constituent of nuclear pore"/>
    <property type="evidence" value="ECO:0007669"/>
    <property type="project" value="TreeGrafter"/>
</dbReference>